<evidence type="ECO:0000313" key="4">
    <source>
        <dbReference type="Proteomes" id="UP000030993"/>
    </source>
</evidence>
<evidence type="ECO:0000313" key="3">
    <source>
        <dbReference type="EMBL" id="KHM52728.1"/>
    </source>
</evidence>
<dbReference type="SMART" id="SM00471">
    <property type="entry name" value="HDc"/>
    <property type="match status" value="1"/>
</dbReference>
<dbReference type="InterPro" id="IPR006674">
    <property type="entry name" value="HD_domain"/>
</dbReference>
<dbReference type="SUPFAM" id="SSF109604">
    <property type="entry name" value="HD-domain/PDEase-like"/>
    <property type="match status" value="1"/>
</dbReference>
<dbReference type="InterPro" id="IPR037522">
    <property type="entry name" value="HD_GYP_dom"/>
</dbReference>
<dbReference type="Gene3D" id="1.10.3210.10">
    <property type="entry name" value="Hypothetical protein af1432"/>
    <property type="match status" value="1"/>
</dbReference>
<comment type="caution">
    <text evidence="3">The sequence shown here is derived from an EMBL/GenBank/DDBJ whole genome shotgun (WGS) entry which is preliminary data.</text>
</comment>
<dbReference type="Proteomes" id="UP000030993">
    <property type="component" value="Unassembled WGS sequence"/>
</dbReference>
<dbReference type="EMBL" id="JSCE01000059">
    <property type="protein sequence ID" value="KHM52728.1"/>
    <property type="molecule type" value="Genomic_DNA"/>
</dbReference>
<proteinExistence type="predicted"/>
<evidence type="ECO:0000259" key="2">
    <source>
        <dbReference type="PROSITE" id="PS51832"/>
    </source>
</evidence>
<dbReference type="eggNOG" id="COG2206">
    <property type="taxonomic scope" value="Bacteria"/>
</dbReference>
<dbReference type="RefSeq" id="WP_027397365.1">
    <property type="nucleotide sequence ID" value="NZ_JSCE01000059.1"/>
</dbReference>
<name>A0A0B2K1F9_9FIRM</name>
<dbReference type="PANTHER" id="PTHR43155:SF2">
    <property type="entry name" value="CYCLIC DI-GMP PHOSPHODIESTERASE PA4108"/>
    <property type="match status" value="1"/>
</dbReference>
<sequence length="354" mass="40135">MKELTIDELEPGMELARTILNDDMVVVLSENTLLTKAHITRLEFLNVPYVYVKDEYELSPNYQNVMAMFNRSNAFAAQYREVVHEVNDIFTSTLKDDKVPAEKTKELVKEDLMPMSKQSGAIDYLYELNHMADDVYNHSIRVSILAGVIGKWLLMPSRQVTDLITAGFLHDIGKVHFPERLQNRQVETLKGEDFETYLQHTYDGYKILATSPELSEGIKLAALQHHEALDGSGIPDGLSGDKIHQFSRIIAIADLYDNITTEREGFVRQTPFAAIAKITELMYSKLDPEICVVILKRIKDAFLGSTVVLNNGLTGTILRYPDDLAIHPLIKIDQDNIIDLNEHRGIKIVEYNAK</sequence>
<organism evidence="3 4">
    <name type="scientific">Anaerovibrio lipolyticus</name>
    <dbReference type="NCBI Taxonomy" id="82374"/>
    <lineage>
        <taxon>Bacteria</taxon>
        <taxon>Bacillati</taxon>
        <taxon>Bacillota</taxon>
        <taxon>Negativicutes</taxon>
        <taxon>Selenomonadales</taxon>
        <taxon>Selenomonadaceae</taxon>
        <taxon>Anaerovibrio</taxon>
    </lineage>
</organism>
<dbReference type="CDD" id="cd00077">
    <property type="entry name" value="HDc"/>
    <property type="match status" value="1"/>
</dbReference>
<dbReference type="AlphaFoldDB" id="A0A0B2K1F9"/>
<dbReference type="PROSITE" id="PS51831">
    <property type="entry name" value="HD"/>
    <property type="match status" value="1"/>
</dbReference>
<dbReference type="InterPro" id="IPR003607">
    <property type="entry name" value="HD/PDEase_dom"/>
</dbReference>
<reference evidence="3 4" key="1">
    <citation type="journal article" date="2013" name="PLoS ONE">
        <title>Identification and characterization of three novel lipases belonging to families II and V from Anaerovibrio lipolyticus 5ST.</title>
        <authorList>
            <person name="Prive F."/>
            <person name="Kaderbhai N.N."/>
            <person name="Girdwood S."/>
            <person name="Worgan H.J."/>
            <person name="Pinloche E."/>
            <person name="Scollan N.D."/>
            <person name="Huws S.A."/>
            <person name="Newbold C.J."/>
        </authorList>
    </citation>
    <scope>NUCLEOTIDE SEQUENCE [LARGE SCALE GENOMIC DNA]</scope>
    <source>
        <strain evidence="3 4">5S</strain>
    </source>
</reference>
<keyword evidence="3" id="KW-0378">Hydrolase</keyword>
<accession>A0A0B2K1F9</accession>
<keyword evidence="4" id="KW-1185">Reference proteome</keyword>
<dbReference type="GO" id="GO:0016787">
    <property type="term" value="F:hydrolase activity"/>
    <property type="evidence" value="ECO:0007669"/>
    <property type="project" value="UniProtKB-KW"/>
</dbReference>
<dbReference type="PANTHER" id="PTHR43155">
    <property type="entry name" value="CYCLIC DI-GMP PHOSPHODIESTERASE PA4108-RELATED"/>
    <property type="match status" value="1"/>
</dbReference>
<evidence type="ECO:0000259" key="1">
    <source>
        <dbReference type="PROSITE" id="PS51831"/>
    </source>
</evidence>
<feature type="domain" description="HD-GYP" evidence="2">
    <location>
        <begin position="113"/>
        <end position="310"/>
    </location>
</feature>
<dbReference type="Pfam" id="PF13487">
    <property type="entry name" value="HD_5"/>
    <property type="match status" value="1"/>
</dbReference>
<protein>
    <submittedName>
        <fullName evidence="3">Phosphohydrolase</fullName>
    </submittedName>
</protein>
<feature type="domain" description="HD" evidence="1">
    <location>
        <begin position="135"/>
        <end position="259"/>
    </location>
</feature>
<gene>
    <name evidence="3" type="ORF">NZ47_03070</name>
</gene>
<dbReference type="STRING" id="82374.NZ47_03070"/>
<dbReference type="PROSITE" id="PS51832">
    <property type="entry name" value="HD_GYP"/>
    <property type="match status" value="1"/>
</dbReference>